<dbReference type="AlphaFoldDB" id="A0A928ZRT7"/>
<keyword evidence="3" id="KW-1185">Reference proteome</keyword>
<dbReference type="InterPro" id="IPR051411">
    <property type="entry name" value="Polyketide_trans_af380"/>
</dbReference>
<dbReference type="PANTHER" id="PTHR47751:SF1">
    <property type="entry name" value="SUPERFAMILY HYDROLASE, PUTATIVE (AFU_ORTHOLOGUE AFUA_2G16580)-RELATED"/>
    <property type="match status" value="1"/>
</dbReference>
<comment type="caution">
    <text evidence="2">The sequence shown here is derived from an EMBL/GenBank/DDBJ whole genome shotgun (WGS) entry which is preliminary data.</text>
</comment>
<gene>
    <name evidence="2" type="ORF">IQ260_10230</name>
</gene>
<proteinExistence type="predicted"/>
<keyword evidence="2" id="KW-0378">Hydrolase</keyword>
<feature type="chain" id="PRO_5037703577" evidence="1">
    <location>
        <begin position="26"/>
        <end position="324"/>
    </location>
</feature>
<evidence type="ECO:0000313" key="2">
    <source>
        <dbReference type="EMBL" id="MBE9067033.1"/>
    </source>
</evidence>
<dbReference type="SUPFAM" id="SSF53474">
    <property type="entry name" value="alpha/beta-Hydrolases"/>
    <property type="match status" value="1"/>
</dbReference>
<dbReference type="Proteomes" id="UP000615026">
    <property type="component" value="Unassembled WGS sequence"/>
</dbReference>
<accession>A0A928ZRT7</accession>
<keyword evidence="1" id="KW-0732">Signal</keyword>
<dbReference type="InterPro" id="IPR029058">
    <property type="entry name" value="AB_hydrolase_fold"/>
</dbReference>
<reference evidence="2" key="1">
    <citation type="submission" date="2020-10" db="EMBL/GenBank/DDBJ databases">
        <authorList>
            <person name="Castelo-Branco R."/>
            <person name="Eusebio N."/>
            <person name="Adriana R."/>
            <person name="Vieira A."/>
            <person name="Brugerolle De Fraissinette N."/>
            <person name="Rezende De Castro R."/>
            <person name="Schneider M.P."/>
            <person name="Vasconcelos V."/>
            <person name="Leao P.N."/>
        </authorList>
    </citation>
    <scope>NUCLEOTIDE SEQUENCE</scope>
    <source>
        <strain evidence="2">LEGE 11479</strain>
    </source>
</reference>
<feature type="signal peptide" evidence="1">
    <location>
        <begin position="1"/>
        <end position="25"/>
    </location>
</feature>
<evidence type="ECO:0000256" key="1">
    <source>
        <dbReference type="SAM" id="SignalP"/>
    </source>
</evidence>
<evidence type="ECO:0000313" key="3">
    <source>
        <dbReference type="Proteomes" id="UP000615026"/>
    </source>
</evidence>
<organism evidence="2 3">
    <name type="scientific">Leptolyngbya cf. ectocarpi LEGE 11479</name>
    <dbReference type="NCBI Taxonomy" id="1828722"/>
    <lineage>
        <taxon>Bacteria</taxon>
        <taxon>Bacillati</taxon>
        <taxon>Cyanobacteriota</taxon>
        <taxon>Cyanophyceae</taxon>
        <taxon>Leptolyngbyales</taxon>
        <taxon>Leptolyngbyaceae</taxon>
        <taxon>Leptolyngbya group</taxon>
        <taxon>Leptolyngbya</taxon>
    </lineage>
</organism>
<dbReference type="EMBL" id="JADEXP010000072">
    <property type="protein sequence ID" value="MBE9067033.1"/>
    <property type="molecule type" value="Genomic_DNA"/>
</dbReference>
<dbReference type="RefSeq" id="WP_193993005.1">
    <property type="nucleotide sequence ID" value="NZ_JADEXP010000072.1"/>
</dbReference>
<protein>
    <submittedName>
        <fullName evidence="2">Alpha/beta hydrolase</fullName>
    </submittedName>
</protein>
<dbReference type="Gene3D" id="3.40.50.1820">
    <property type="entry name" value="alpha/beta hydrolase"/>
    <property type="match status" value="1"/>
</dbReference>
<dbReference type="Gene3D" id="1.10.10.800">
    <property type="match status" value="1"/>
</dbReference>
<dbReference type="PANTHER" id="PTHR47751">
    <property type="entry name" value="SUPERFAMILY HYDROLASE, PUTATIVE (AFU_ORTHOLOGUE AFUA_2G16580)-RELATED"/>
    <property type="match status" value="1"/>
</dbReference>
<name>A0A928ZRT7_LEPEC</name>
<sequence length="324" mass="35231">MKRVIDAVLLATATTLLVNATAADAAQVKEVTFESQGETLVGNLYLPDDYVAGQELPGVVVTGSWTSVKEQMSGLYAENLADRGFAALAFDFRNFGESGGDVRALESPTLKIEDIQAAATFLPTLPEVADNQVGGLAVCASAGYMAHAIANGAPLQSFVTVAAWFHDEATAREIYTPERYDQLLSASRAAEADYDTAGTVHYTIAATNNEDIDLAAMRWADPSFYYTNPERGAIPEYDNRFPVMAWEEWLTFDALAAADGINVPYLMVHGDQMALPENAQAFYDTVSAPKTLAWVDGVQMDYYDQPELVNNAVDQVVEHFQQTL</sequence>
<dbReference type="GO" id="GO:0016787">
    <property type="term" value="F:hydrolase activity"/>
    <property type="evidence" value="ECO:0007669"/>
    <property type="project" value="UniProtKB-KW"/>
</dbReference>